<feature type="non-terminal residue" evidence="2">
    <location>
        <position position="155"/>
    </location>
</feature>
<gene>
    <name evidence="2" type="ORF">METZ01_LOCUS432750</name>
</gene>
<dbReference type="GO" id="GO:0016020">
    <property type="term" value="C:membrane"/>
    <property type="evidence" value="ECO:0007669"/>
    <property type="project" value="TreeGrafter"/>
</dbReference>
<dbReference type="EMBL" id="UINC01173993">
    <property type="protein sequence ID" value="SVD79896.1"/>
    <property type="molecule type" value="Genomic_DNA"/>
</dbReference>
<evidence type="ECO:0000313" key="2">
    <source>
        <dbReference type="EMBL" id="SVD79896.1"/>
    </source>
</evidence>
<dbReference type="PANTHER" id="PTHR43798:SF33">
    <property type="entry name" value="HYDROLASE, PUTATIVE (AFU_ORTHOLOGUE AFUA_2G14860)-RELATED"/>
    <property type="match status" value="1"/>
</dbReference>
<accession>A0A382Y9A5</accession>
<evidence type="ECO:0000259" key="1">
    <source>
        <dbReference type="Pfam" id="PF00561"/>
    </source>
</evidence>
<organism evidence="2">
    <name type="scientific">marine metagenome</name>
    <dbReference type="NCBI Taxonomy" id="408172"/>
    <lineage>
        <taxon>unclassified sequences</taxon>
        <taxon>metagenomes</taxon>
        <taxon>ecological metagenomes</taxon>
    </lineage>
</organism>
<dbReference type="InterPro" id="IPR029058">
    <property type="entry name" value="AB_hydrolase_fold"/>
</dbReference>
<sequence>MGSSTADNLVIRSNAPDWFHACIADPGESRFTNVQDCNVHYLYWPSKSSSNANLLLVHGGGGHAHWWSFLAPIFSEDMNVAAISLSGMGDSGWRSHYDSDIRVADMRGVISAAGFADPTYVVGHSFGGFMASRFGQLHGEELAGVIIVDTPIRPP</sequence>
<dbReference type="PANTHER" id="PTHR43798">
    <property type="entry name" value="MONOACYLGLYCEROL LIPASE"/>
    <property type="match status" value="1"/>
</dbReference>
<proteinExistence type="predicted"/>
<feature type="domain" description="AB hydrolase-1" evidence="1">
    <location>
        <begin position="54"/>
        <end position="152"/>
    </location>
</feature>
<protein>
    <recommendedName>
        <fullName evidence="1">AB hydrolase-1 domain-containing protein</fullName>
    </recommendedName>
</protein>
<dbReference type="InterPro" id="IPR050266">
    <property type="entry name" value="AB_hydrolase_sf"/>
</dbReference>
<dbReference type="Gene3D" id="3.40.50.1820">
    <property type="entry name" value="alpha/beta hydrolase"/>
    <property type="match status" value="1"/>
</dbReference>
<dbReference type="InterPro" id="IPR000073">
    <property type="entry name" value="AB_hydrolase_1"/>
</dbReference>
<dbReference type="Pfam" id="PF00561">
    <property type="entry name" value="Abhydrolase_1"/>
    <property type="match status" value="1"/>
</dbReference>
<dbReference type="SUPFAM" id="SSF53474">
    <property type="entry name" value="alpha/beta-Hydrolases"/>
    <property type="match status" value="1"/>
</dbReference>
<reference evidence="2" key="1">
    <citation type="submission" date="2018-05" db="EMBL/GenBank/DDBJ databases">
        <authorList>
            <person name="Lanie J.A."/>
            <person name="Ng W.-L."/>
            <person name="Kazmierczak K.M."/>
            <person name="Andrzejewski T.M."/>
            <person name="Davidsen T.M."/>
            <person name="Wayne K.J."/>
            <person name="Tettelin H."/>
            <person name="Glass J.I."/>
            <person name="Rusch D."/>
            <person name="Podicherti R."/>
            <person name="Tsui H.-C.T."/>
            <person name="Winkler M.E."/>
        </authorList>
    </citation>
    <scope>NUCLEOTIDE SEQUENCE</scope>
</reference>
<dbReference type="AlphaFoldDB" id="A0A382Y9A5"/>
<name>A0A382Y9A5_9ZZZZ</name>